<name>A0ABR2E0Z7_9ROSI</name>
<dbReference type="PANTHER" id="PTHR33738">
    <property type="entry name" value="EMB|CAB82975.1"/>
    <property type="match status" value="1"/>
</dbReference>
<dbReference type="Proteomes" id="UP001472677">
    <property type="component" value="Unassembled WGS sequence"/>
</dbReference>
<comment type="caution">
    <text evidence="1">The sequence shown here is derived from an EMBL/GenBank/DDBJ whole genome shotgun (WGS) entry which is preliminary data.</text>
</comment>
<gene>
    <name evidence="1" type="ORF">V6N12_039545</name>
</gene>
<reference evidence="1 2" key="1">
    <citation type="journal article" date="2024" name="G3 (Bethesda)">
        <title>Genome assembly of Hibiscus sabdariffa L. provides insights into metabolisms of medicinal natural products.</title>
        <authorList>
            <person name="Kim T."/>
        </authorList>
    </citation>
    <scope>NUCLEOTIDE SEQUENCE [LARGE SCALE GENOMIC DNA]</scope>
    <source>
        <strain evidence="1">TK-2024</strain>
        <tissue evidence="1">Old leaves</tissue>
    </source>
</reference>
<accession>A0ABR2E0Z7</accession>
<keyword evidence="2" id="KW-1185">Reference proteome</keyword>
<proteinExistence type="predicted"/>
<dbReference type="PANTHER" id="PTHR33738:SF8">
    <property type="entry name" value="OS05G0454500 PROTEIN"/>
    <property type="match status" value="1"/>
</dbReference>
<evidence type="ECO:0000313" key="1">
    <source>
        <dbReference type="EMBL" id="KAK8550862.1"/>
    </source>
</evidence>
<dbReference type="EMBL" id="JBBPBM010000020">
    <property type="protein sequence ID" value="KAK8550862.1"/>
    <property type="molecule type" value="Genomic_DNA"/>
</dbReference>
<evidence type="ECO:0000313" key="2">
    <source>
        <dbReference type="Proteomes" id="UP001472677"/>
    </source>
</evidence>
<organism evidence="1 2">
    <name type="scientific">Hibiscus sabdariffa</name>
    <name type="common">roselle</name>
    <dbReference type="NCBI Taxonomy" id="183260"/>
    <lineage>
        <taxon>Eukaryota</taxon>
        <taxon>Viridiplantae</taxon>
        <taxon>Streptophyta</taxon>
        <taxon>Embryophyta</taxon>
        <taxon>Tracheophyta</taxon>
        <taxon>Spermatophyta</taxon>
        <taxon>Magnoliopsida</taxon>
        <taxon>eudicotyledons</taxon>
        <taxon>Gunneridae</taxon>
        <taxon>Pentapetalae</taxon>
        <taxon>rosids</taxon>
        <taxon>malvids</taxon>
        <taxon>Malvales</taxon>
        <taxon>Malvaceae</taxon>
        <taxon>Malvoideae</taxon>
        <taxon>Hibiscus</taxon>
    </lineage>
</organism>
<protein>
    <submittedName>
        <fullName evidence="1">Uncharacterized protein</fullName>
    </submittedName>
</protein>
<sequence>MVNMGLFLTLQSHEKARSYNHPLRVHMAVNVISGSFLTNKTRAMETKRPVGSSSSFAADLFGSKESSSLSSKGVFSSIFPPPSSVWGRNSSGSKVLESWPKQPMQGSTYIPIPQVAKLLHHIQFLRMMGEKMTLMETIQWMLLEGTGGKVRFIIRDQLSHAFEFSKEYIKQANKHGRT</sequence>